<feature type="domain" description="Phosphoadenosine phosphosulphate reductase" evidence="1">
    <location>
        <begin position="178"/>
        <end position="349"/>
    </location>
</feature>
<dbReference type="Pfam" id="PF01507">
    <property type="entry name" value="PAPS_reduct"/>
    <property type="match status" value="1"/>
</dbReference>
<dbReference type="SUPFAM" id="SSF52402">
    <property type="entry name" value="Adenine nucleotide alpha hydrolases-like"/>
    <property type="match status" value="1"/>
</dbReference>
<evidence type="ECO:0000313" key="2">
    <source>
        <dbReference type="EMBL" id="HIP17694.1"/>
    </source>
</evidence>
<dbReference type="Gene3D" id="3.40.50.620">
    <property type="entry name" value="HUPs"/>
    <property type="match status" value="1"/>
</dbReference>
<proteinExistence type="predicted"/>
<evidence type="ECO:0000259" key="1">
    <source>
        <dbReference type="Pfam" id="PF01507"/>
    </source>
</evidence>
<dbReference type="CDD" id="cd23947">
    <property type="entry name" value="PAPS_reductase-like_YbdN"/>
    <property type="match status" value="1"/>
</dbReference>
<protein>
    <recommendedName>
        <fullName evidence="1">Phosphoadenosine phosphosulphate reductase domain-containing protein</fullName>
    </recommendedName>
</protein>
<sequence>MDVINKLTGLNFDYDDLILLEKLTGMDYRKKIYLEKNIQIGILEFDLIDLDWRFIPAPYYYQMADKEKKIYLEPTKRRLKGKYLKEEYINNYDDYLKILNREDYFIGLEMGEFIGVGIKRNDRIKVKDLRRKKEEIHIKKITEYLKENKDRINSFLELSKDILKKYMDKYRDKGYVINASFSGGKDSEVSTLLAREIMPDIDVIFIDTGLEYQDTLKYIKKFAKSYDLNLHIVNGDYFWEELYVKGIPTKDNRWCNSVCKLIPLKNFFMEEYPNKKILTIDGSRKFESFARSNLNYIRKSGFIDFQSNLFPILDWNALDVWSYIYSKNLPYNPLYDKGFERIGCYLCPSALNSEFFRVKELYPELWNKWVSYLKEYYSMDEILRGFWRWDEIPPKMRELKKLLGI</sequence>
<dbReference type="PANTHER" id="PTHR43196:SF2">
    <property type="entry name" value="PHOSPHOADENOSINE PHOSPHOSULFATE REDUCTASE"/>
    <property type="match status" value="1"/>
</dbReference>
<dbReference type="InterPro" id="IPR002500">
    <property type="entry name" value="PAPS_reduct_dom"/>
</dbReference>
<evidence type="ECO:0000313" key="3">
    <source>
        <dbReference type="Proteomes" id="UP000605144"/>
    </source>
</evidence>
<accession>A0A833DQS7</accession>
<dbReference type="AlphaFoldDB" id="A0A833DQS7"/>
<dbReference type="InterPro" id="IPR014729">
    <property type="entry name" value="Rossmann-like_a/b/a_fold"/>
</dbReference>
<dbReference type="Proteomes" id="UP000605144">
    <property type="component" value="Unassembled WGS sequence"/>
</dbReference>
<comment type="caution">
    <text evidence="2">The sequence shown here is derived from an EMBL/GenBank/DDBJ whole genome shotgun (WGS) entry which is preliminary data.</text>
</comment>
<reference evidence="2" key="1">
    <citation type="journal article" date="2020" name="ISME J.">
        <title>Gammaproteobacteria mediating utilization of methyl-, sulfur- and petroleum organic compounds in deep ocean hydrothermal plumes.</title>
        <authorList>
            <person name="Zhou Z."/>
            <person name="Liu Y."/>
            <person name="Pan J."/>
            <person name="Cron B.R."/>
            <person name="Toner B.M."/>
            <person name="Anantharaman K."/>
            <person name="Breier J.A."/>
            <person name="Dick G.J."/>
            <person name="Li M."/>
        </authorList>
    </citation>
    <scope>NUCLEOTIDE SEQUENCE</scope>
    <source>
        <strain evidence="2">SZUA-1385</strain>
    </source>
</reference>
<name>A0A833DQS7_9EURY</name>
<dbReference type="EMBL" id="DQSV01000099">
    <property type="protein sequence ID" value="HIP17694.1"/>
    <property type="molecule type" value="Genomic_DNA"/>
</dbReference>
<dbReference type="NCBIfam" id="NF006327">
    <property type="entry name" value="PRK08557.1"/>
    <property type="match status" value="1"/>
</dbReference>
<organism evidence="2 3">
    <name type="scientific">Methanothermococcus okinawensis</name>
    <dbReference type="NCBI Taxonomy" id="155863"/>
    <lineage>
        <taxon>Archaea</taxon>
        <taxon>Methanobacteriati</taxon>
        <taxon>Methanobacteriota</taxon>
        <taxon>Methanomada group</taxon>
        <taxon>Methanococci</taxon>
        <taxon>Methanococcales</taxon>
        <taxon>Methanococcaceae</taxon>
        <taxon>Methanothermococcus</taxon>
    </lineage>
</organism>
<dbReference type="PANTHER" id="PTHR43196">
    <property type="entry name" value="SULFATE ADENYLYLTRANSFERASE SUBUNIT 2"/>
    <property type="match status" value="1"/>
</dbReference>
<dbReference type="InterPro" id="IPR050128">
    <property type="entry name" value="Sulfate_adenylyltrnsfr_sub2"/>
</dbReference>
<gene>
    <name evidence="2" type="ORF">EYG76_05315</name>
</gene>
<dbReference type="GO" id="GO:0003824">
    <property type="term" value="F:catalytic activity"/>
    <property type="evidence" value="ECO:0007669"/>
    <property type="project" value="InterPro"/>
</dbReference>